<comment type="caution">
    <text evidence="9">The sequence shown here is derived from an EMBL/GenBank/DDBJ whole genome shotgun (WGS) entry which is preliminary data.</text>
</comment>
<evidence type="ECO:0000256" key="4">
    <source>
        <dbReference type="ARBA" id="ARBA00022692"/>
    </source>
</evidence>
<dbReference type="STRING" id="1805281.AUJ77_03845"/>
<feature type="transmembrane region" description="Helical" evidence="7">
    <location>
        <begin position="12"/>
        <end position="37"/>
    </location>
</feature>
<dbReference type="Proteomes" id="UP000181992">
    <property type="component" value="Unassembled WGS sequence"/>
</dbReference>
<dbReference type="PANTHER" id="PTHR30353">
    <property type="entry name" value="INNER MEMBRANE PROTEIN DEDA-RELATED"/>
    <property type="match status" value="1"/>
</dbReference>
<comment type="subcellular location">
    <subcellularLocation>
        <location evidence="1 7">Cell membrane</location>
        <topology evidence="1 7">Multi-pass membrane protein</topology>
    </subcellularLocation>
</comment>
<evidence type="ECO:0000256" key="3">
    <source>
        <dbReference type="ARBA" id="ARBA00022475"/>
    </source>
</evidence>
<feature type="transmembrane region" description="Helical" evidence="7">
    <location>
        <begin position="145"/>
        <end position="164"/>
    </location>
</feature>
<evidence type="ECO:0000256" key="6">
    <source>
        <dbReference type="ARBA" id="ARBA00023136"/>
    </source>
</evidence>
<evidence type="ECO:0000313" key="9">
    <source>
        <dbReference type="EMBL" id="OIO30236.1"/>
    </source>
</evidence>
<protein>
    <recommendedName>
        <fullName evidence="8">VTT domain-containing protein</fullName>
    </recommendedName>
</protein>
<organism evidence="9 10">
    <name type="scientific">Candidatus Nomurabacteria bacterium CG1_02_43_90</name>
    <dbReference type="NCBI Taxonomy" id="1805281"/>
    <lineage>
        <taxon>Bacteria</taxon>
        <taxon>Candidatus Nomuraibacteriota</taxon>
    </lineage>
</organism>
<gene>
    <name evidence="9" type="ORF">AUJ77_03845</name>
</gene>
<keyword evidence="3 7" id="KW-1003">Cell membrane</keyword>
<evidence type="ECO:0000256" key="7">
    <source>
        <dbReference type="RuleBase" id="RU367016"/>
    </source>
</evidence>
<sequence length="202" mass="22702">MSSFFHIDIAHLVQTFGMLGLSFIVFAETGLSFGFFFPGDSLLFTAGVLASQGFLNIWIMIPSLIVSAILGDSFGYWFGAKIGPKIFSREDSFFFRKRHIERTHAFYMKYGAKAIFLARFVPIVRTFAPILAGVGSMPYKTFVRYNSIGGFAWVGGVTLLGYFFGKTVPHIDQYLTPIIVVIIFVSFLPIVYEVLKEKKVNK</sequence>
<evidence type="ECO:0000313" key="10">
    <source>
        <dbReference type="Proteomes" id="UP000181992"/>
    </source>
</evidence>
<keyword evidence="5 7" id="KW-1133">Transmembrane helix</keyword>
<dbReference type="InterPro" id="IPR032816">
    <property type="entry name" value="VTT_dom"/>
</dbReference>
<evidence type="ECO:0000256" key="2">
    <source>
        <dbReference type="ARBA" id="ARBA00010792"/>
    </source>
</evidence>
<dbReference type="AlphaFoldDB" id="A0A1J4UZB6"/>
<evidence type="ECO:0000256" key="1">
    <source>
        <dbReference type="ARBA" id="ARBA00004651"/>
    </source>
</evidence>
<feature type="transmembrane region" description="Helical" evidence="7">
    <location>
        <begin position="57"/>
        <end position="79"/>
    </location>
</feature>
<comment type="similarity">
    <text evidence="2 7">Belongs to the DedA family.</text>
</comment>
<keyword evidence="6 7" id="KW-0472">Membrane</keyword>
<proteinExistence type="inferred from homology"/>
<keyword evidence="4 7" id="KW-0812">Transmembrane</keyword>
<dbReference type="EMBL" id="MNVN01000022">
    <property type="protein sequence ID" value="OIO30236.1"/>
    <property type="molecule type" value="Genomic_DNA"/>
</dbReference>
<dbReference type="GO" id="GO:0005886">
    <property type="term" value="C:plasma membrane"/>
    <property type="evidence" value="ECO:0007669"/>
    <property type="project" value="UniProtKB-SubCell"/>
</dbReference>
<evidence type="ECO:0000256" key="5">
    <source>
        <dbReference type="ARBA" id="ARBA00022989"/>
    </source>
</evidence>
<accession>A0A1J4UZB6</accession>
<feature type="transmembrane region" description="Helical" evidence="7">
    <location>
        <begin position="176"/>
        <end position="195"/>
    </location>
</feature>
<name>A0A1J4UZB6_9BACT</name>
<dbReference type="Pfam" id="PF09335">
    <property type="entry name" value="VTT_dom"/>
    <property type="match status" value="1"/>
</dbReference>
<reference evidence="9 10" key="1">
    <citation type="journal article" date="2016" name="Environ. Microbiol.">
        <title>Genomic resolution of a cold subsurface aquifer community provides metabolic insights for novel microbes adapted to high CO concentrations.</title>
        <authorList>
            <person name="Probst A.J."/>
            <person name="Castelle C.J."/>
            <person name="Singh A."/>
            <person name="Brown C.T."/>
            <person name="Anantharaman K."/>
            <person name="Sharon I."/>
            <person name="Hug L.A."/>
            <person name="Burstein D."/>
            <person name="Emerson J.B."/>
            <person name="Thomas B.C."/>
            <person name="Banfield J.F."/>
        </authorList>
    </citation>
    <scope>NUCLEOTIDE SEQUENCE [LARGE SCALE GENOMIC DNA]</scope>
    <source>
        <strain evidence="9">CG1_02_43_90</strain>
    </source>
</reference>
<dbReference type="PANTHER" id="PTHR30353:SF0">
    <property type="entry name" value="TRANSMEMBRANE PROTEIN"/>
    <property type="match status" value="1"/>
</dbReference>
<feature type="domain" description="VTT" evidence="8">
    <location>
        <begin position="37"/>
        <end position="162"/>
    </location>
</feature>
<evidence type="ECO:0000259" key="8">
    <source>
        <dbReference type="Pfam" id="PF09335"/>
    </source>
</evidence>
<dbReference type="InterPro" id="IPR032818">
    <property type="entry name" value="DedA-like"/>
</dbReference>